<feature type="transmembrane region" description="Helical" evidence="2">
    <location>
        <begin position="175"/>
        <end position="196"/>
    </location>
</feature>
<reference evidence="3 4" key="1">
    <citation type="journal article" date="2024" name="Nat. Commun.">
        <title>Phylogenomics reveals the evolutionary origins of lichenization in chlorophyte algae.</title>
        <authorList>
            <person name="Puginier C."/>
            <person name="Libourel C."/>
            <person name="Otte J."/>
            <person name="Skaloud P."/>
            <person name="Haon M."/>
            <person name="Grisel S."/>
            <person name="Petersen M."/>
            <person name="Berrin J.G."/>
            <person name="Delaux P.M."/>
            <person name="Dal Grande F."/>
            <person name="Keller J."/>
        </authorList>
    </citation>
    <scope>NUCLEOTIDE SEQUENCE [LARGE SCALE GENOMIC DNA]</scope>
    <source>
        <strain evidence="3 4">SAG 2043</strain>
    </source>
</reference>
<feature type="compositionally biased region" description="Low complexity" evidence="1">
    <location>
        <begin position="69"/>
        <end position="89"/>
    </location>
</feature>
<keyword evidence="2" id="KW-0812">Transmembrane</keyword>
<sequence length="245" mass="26639">MYHHLSISPPDYNFDRSSAQTHLLRGVRQPATCVGASSTPVKVLLASNRYKPFGLRSSRKQPVTSLQGAATNSNSSAPSPAPTTTADAPWFGVPTRPGPDLEDGADYHDFFGFNKLCHIAASLAGAVLFLAVGLLYLHDSRWQMVFYCLAFVASLALECWQHHSMDSMHSVHSRLMPGNMAIIAAFVVLGGVKAMLAGPRDLLFYLGFCFLLPFSIYSTLAAYVMSLWRLVPASNGTQAHATWSS</sequence>
<feature type="transmembrane region" description="Helical" evidence="2">
    <location>
        <begin position="116"/>
        <end position="138"/>
    </location>
</feature>
<name>A0AAW1RAQ0_9CHLO</name>
<dbReference type="Proteomes" id="UP001489004">
    <property type="component" value="Unassembled WGS sequence"/>
</dbReference>
<comment type="caution">
    <text evidence="3">The sequence shown here is derived from an EMBL/GenBank/DDBJ whole genome shotgun (WGS) entry which is preliminary data.</text>
</comment>
<organism evidence="3 4">
    <name type="scientific">[Myrmecia] bisecta</name>
    <dbReference type="NCBI Taxonomy" id="41462"/>
    <lineage>
        <taxon>Eukaryota</taxon>
        <taxon>Viridiplantae</taxon>
        <taxon>Chlorophyta</taxon>
        <taxon>core chlorophytes</taxon>
        <taxon>Trebouxiophyceae</taxon>
        <taxon>Trebouxiales</taxon>
        <taxon>Trebouxiaceae</taxon>
        <taxon>Myrmecia</taxon>
    </lineage>
</organism>
<feature type="transmembrane region" description="Helical" evidence="2">
    <location>
        <begin position="144"/>
        <end position="163"/>
    </location>
</feature>
<dbReference type="EMBL" id="JALJOR010000001">
    <property type="protein sequence ID" value="KAK9830526.1"/>
    <property type="molecule type" value="Genomic_DNA"/>
</dbReference>
<proteinExistence type="predicted"/>
<evidence type="ECO:0000256" key="2">
    <source>
        <dbReference type="SAM" id="Phobius"/>
    </source>
</evidence>
<evidence type="ECO:0000313" key="4">
    <source>
        <dbReference type="Proteomes" id="UP001489004"/>
    </source>
</evidence>
<keyword evidence="2" id="KW-0472">Membrane</keyword>
<keyword evidence="2" id="KW-1133">Transmembrane helix</keyword>
<evidence type="ECO:0000256" key="1">
    <source>
        <dbReference type="SAM" id="MobiDB-lite"/>
    </source>
</evidence>
<accession>A0AAW1RAQ0</accession>
<feature type="transmembrane region" description="Helical" evidence="2">
    <location>
        <begin position="202"/>
        <end position="224"/>
    </location>
</feature>
<evidence type="ECO:0000313" key="3">
    <source>
        <dbReference type="EMBL" id="KAK9830526.1"/>
    </source>
</evidence>
<dbReference type="AlphaFoldDB" id="A0AAW1RAQ0"/>
<feature type="region of interest" description="Disordered" evidence="1">
    <location>
        <begin position="57"/>
        <end position="92"/>
    </location>
</feature>
<protein>
    <submittedName>
        <fullName evidence="3">Uncharacterized protein</fullName>
    </submittedName>
</protein>
<gene>
    <name evidence="3" type="ORF">WJX72_012267</name>
</gene>
<keyword evidence="4" id="KW-1185">Reference proteome</keyword>